<evidence type="ECO:0000313" key="7">
    <source>
        <dbReference type="Proteomes" id="UP000760860"/>
    </source>
</evidence>
<dbReference type="Proteomes" id="UP000774804">
    <property type="component" value="Unassembled WGS sequence"/>
</dbReference>
<keyword evidence="3" id="KW-1133">Transmembrane helix</keyword>
<dbReference type="Pfam" id="PF26605">
    <property type="entry name" value="WLGC"/>
    <property type="match status" value="1"/>
</dbReference>
<dbReference type="Proteomes" id="UP000760860">
    <property type="component" value="Unassembled WGS sequence"/>
</dbReference>
<sequence>MEARRRKSCHDLVRTATRLPSSEGDQILGHTDLRAQRRMSLDQASDHGLAKIAELIDTMDSLYFPPIRRSSTTPQVKSVSSSPRRASLKVSGGRALRRARSSMRVVYFKESFYEVYGYLGLVMLLAFTLSLLAMVYMTVVQVFPNWTANFLMGTDTLDNGEFLLMSKPSLTIVVTSTVMLSVFACLYLWLIVFMLSYNSESTVNNLSQAPDPKSLSYRLSQKLLPFLRRLQAQTGGVPRQRTASIGNASSRVRSLENLKSFSAKIQRTSSFGSHAASKLIFDFTSMEGTYHRYYDALLDFPKLILQTMSLTTYLSKGFPLPIIFFYVLPLGFNWLISFYRFQRTKPDPMLVVARVFYLFDLFFAVFAPIVMLMYSYYNFHVDRDNFVIREETLTPGSFDRIARLFADPIQVQLVKTSFANLQITEGEYILVKCFLNLLGIYKWKKVIAYLILANRSRREDKGVAKARAHPHSRKHTMVGGFIFICCSMGIAIYTALSISTSIENCAPYQHCPVYSYRWDWGHKSTCRCIVFMDLDLAPRTYNDWINAPDVTEDLRALSSNGYLQIVQIINRAVPELPEELRLCTKLKELILVYTKTRRFPEWMKEFTRLEYFHVENDLIHSSLQYLPPDTFSNMHNLRFLRTGGATALTEYPSLAGLHKLSTLVLTIVHNLKELPNLDDLSGLTTLYIADAIHAYSLPSLVGLTNLKNFALFRRNEICCNGWATGYCDLTNFQCLPRENEPTVQCVNDRIPAEDLAVIDRVDGFLCRKNITQNVQASEPTLQSTDGMCQGVLYRECNMNGIRGICYNGRMQVVHCDVFGEYEKMRRLQIARGVGERCDPKEETWLGCS</sequence>
<accession>A0A8T1HDZ4</accession>
<dbReference type="InterPro" id="IPR050216">
    <property type="entry name" value="LRR_domain-containing"/>
</dbReference>
<name>A0A8T1HDZ4_9STRA</name>
<feature type="transmembrane region" description="Helical" evidence="3">
    <location>
        <begin position="118"/>
        <end position="143"/>
    </location>
</feature>
<keyword evidence="3" id="KW-0472">Membrane</keyword>
<dbReference type="GO" id="GO:0005737">
    <property type="term" value="C:cytoplasm"/>
    <property type="evidence" value="ECO:0007669"/>
    <property type="project" value="TreeGrafter"/>
</dbReference>
<evidence type="ECO:0000313" key="6">
    <source>
        <dbReference type="EMBL" id="KAG3210289.1"/>
    </source>
</evidence>
<gene>
    <name evidence="5" type="ORF">PC115_g19356</name>
    <name evidence="6" type="ORF">PC129_g18712</name>
</gene>
<reference evidence="6" key="1">
    <citation type="submission" date="2018-05" db="EMBL/GenBank/DDBJ databases">
        <title>Effector identification in a new, highly contiguous assembly of the strawberry crown rot pathogen Phytophthora cactorum.</title>
        <authorList>
            <person name="Armitage A.D."/>
            <person name="Nellist C.F."/>
            <person name="Bates H."/>
            <person name="Vickerstaff R.J."/>
            <person name="Harrison R.J."/>
        </authorList>
    </citation>
    <scope>NUCLEOTIDE SEQUENCE</scope>
    <source>
        <strain evidence="5">4032</strain>
        <strain evidence="6">P421</strain>
    </source>
</reference>
<evidence type="ECO:0000256" key="1">
    <source>
        <dbReference type="ARBA" id="ARBA00022614"/>
    </source>
</evidence>
<protein>
    <recommendedName>
        <fullName evidence="4">WLGC domain-containing protein</fullName>
    </recommendedName>
</protein>
<dbReference type="PANTHER" id="PTHR48051:SF46">
    <property type="entry name" value="LEUCINE RICH REPEAT-CONTAINING DOMAIN PROTEIN"/>
    <property type="match status" value="1"/>
</dbReference>
<dbReference type="PANTHER" id="PTHR48051">
    <property type="match status" value="1"/>
</dbReference>
<feature type="transmembrane region" description="Helical" evidence="3">
    <location>
        <begin position="356"/>
        <end position="377"/>
    </location>
</feature>
<evidence type="ECO:0000259" key="4">
    <source>
        <dbReference type="Pfam" id="PF26605"/>
    </source>
</evidence>
<keyword evidence="2" id="KW-0677">Repeat</keyword>
<feature type="transmembrane region" description="Helical" evidence="3">
    <location>
        <begin position="318"/>
        <end position="336"/>
    </location>
</feature>
<dbReference type="AlphaFoldDB" id="A0A8T1HDZ4"/>
<comment type="caution">
    <text evidence="6">The sequence shown here is derived from an EMBL/GenBank/DDBJ whole genome shotgun (WGS) entry which is preliminary data.</text>
</comment>
<dbReference type="InterPro" id="IPR032675">
    <property type="entry name" value="LRR_dom_sf"/>
</dbReference>
<keyword evidence="3" id="KW-0812">Transmembrane</keyword>
<organism evidence="6 7">
    <name type="scientific">Phytophthora cactorum</name>
    <dbReference type="NCBI Taxonomy" id="29920"/>
    <lineage>
        <taxon>Eukaryota</taxon>
        <taxon>Sar</taxon>
        <taxon>Stramenopiles</taxon>
        <taxon>Oomycota</taxon>
        <taxon>Peronosporomycetes</taxon>
        <taxon>Peronosporales</taxon>
        <taxon>Peronosporaceae</taxon>
        <taxon>Phytophthora</taxon>
    </lineage>
</organism>
<dbReference type="Gene3D" id="3.80.10.10">
    <property type="entry name" value="Ribonuclease Inhibitor"/>
    <property type="match status" value="1"/>
</dbReference>
<dbReference type="EMBL" id="RCMV01001115">
    <property type="protein sequence ID" value="KAG3210289.1"/>
    <property type="molecule type" value="Genomic_DNA"/>
</dbReference>
<evidence type="ECO:0000256" key="3">
    <source>
        <dbReference type="SAM" id="Phobius"/>
    </source>
</evidence>
<dbReference type="EMBL" id="RCMI01001090">
    <property type="protein sequence ID" value="KAG2890949.1"/>
    <property type="molecule type" value="Genomic_DNA"/>
</dbReference>
<dbReference type="SUPFAM" id="SSF52058">
    <property type="entry name" value="L domain-like"/>
    <property type="match status" value="1"/>
</dbReference>
<evidence type="ECO:0000313" key="5">
    <source>
        <dbReference type="EMBL" id="KAG2890949.1"/>
    </source>
</evidence>
<dbReference type="VEuPathDB" id="FungiDB:PC110_g3679"/>
<feature type="domain" description="WLGC" evidence="4">
    <location>
        <begin position="784"/>
        <end position="848"/>
    </location>
</feature>
<evidence type="ECO:0000256" key="2">
    <source>
        <dbReference type="ARBA" id="ARBA00022737"/>
    </source>
</evidence>
<proteinExistence type="predicted"/>
<feature type="transmembrane region" description="Helical" evidence="3">
    <location>
        <begin position="477"/>
        <end position="496"/>
    </location>
</feature>
<dbReference type="InterPro" id="IPR058256">
    <property type="entry name" value="WLGC"/>
</dbReference>
<feature type="transmembrane region" description="Helical" evidence="3">
    <location>
        <begin position="170"/>
        <end position="195"/>
    </location>
</feature>
<keyword evidence="1" id="KW-0433">Leucine-rich repeat</keyword>